<dbReference type="InterPro" id="IPR007560">
    <property type="entry name" value="Restrct_endonuc_IV_Mrr"/>
</dbReference>
<dbReference type="GO" id="GO:0009307">
    <property type="term" value="P:DNA restriction-modification system"/>
    <property type="evidence" value="ECO:0007669"/>
    <property type="project" value="InterPro"/>
</dbReference>
<name>A0A9X9T8U6_METOG</name>
<dbReference type="GO" id="GO:0016787">
    <property type="term" value="F:hydrolase activity"/>
    <property type="evidence" value="ECO:0007669"/>
    <property type="project" value="UniProtKB-KW"/>
</dbReference>
<gene>
    <name evidence="2" type="ORF">OU421_02670</name>
</gene>
<dbReference type="SUPFAM" id="SSF52980">
    <property type="entry name" value="Restriction endonuclease-like"/>
    <property type="match status" value="1"/>
</dbReference>
<protein>
    <submittedName>
        <fullName evidence="2">Restriction endonuclease</fullName>
        <ecNumber evidence="2">3.1.21.-</ecNumber>
    </submittedName>
</protein>
<dbReference type="KEGG" id="mou:OU421_02670"/>
<organism evidence="2 3">
    <name type="scientific">Methanogenium organophilum</name>
    <dbReference type="NCBI Taxonomy" id="2199"/>
    <lineage>
        <taxon>Archaea</taxon>
        <taxon>Methanobacteriati</taxon>
        <taxon>Methanobacteriota</taxon>
        <taxon>Stenosarchaea group</taxon>
        <taxon>Methanomicrobia</taxon>
        <taxon>Methanomicrobiales</taxon>
        <taxon>Methanomicrobiaceae</taxon>
        <taxon>Methanogenium</taxon>
    </lineage>
</organism>
<evidence type="ECO:0000313" key="2">
    <source>
        <dbReference type="EMBL" id="WAI01796.1"/>
    </source>
</evidence>
<dbReference type="AlphaFoldDB" id="A0A9X9T8U6"/>
<dbReference type="Pfam" id="PF04471">
    <property type="entry name" value="Mrr_cat"/>
    <property type="match status" value="1"/>
</dbReference>
<dbReference type="GO" id="GO:0004519">
    <property type="term" value="F:endonuclease activity"/>
    <property type="evidence" value="ECO:0007669"/>
    <property type="project" value="UniProtKB-KW"/>
</dbReference>
<reference evidence="2" key="1">
    <citation type="submission" date="2022-11" db="EMBL/GenBank/DDBJ databases">
        <title>Complete genome sequence of Methanogenium organophilum DSM 3596.</title>
        <authorList>
            <person name="Chen S.-C."/>
            <person name="Lai S.-J."/>
            <person name="You Y.-T."/>
        </authorList>
    </citation>
    <scope>NUCLEOTIDE SEQUENCE</scope>
    <source>
        <strain evidence="2">DSM 3596</strain>
    </source>
</reference>
<keyword evidence="2" id="KW-0540">Nuclease</keyword>
<dbReference type="InterPro" id="IPR011335">
    <property type="entry name" value="Restrct_endonuc-II-like"/>
</dbReference>
<sequence length="308" mass="35585">MEKAQARGYVFEVIIQRLLERSDYFNVINGEIRGRGAKHQIDAYGIFSYPVPFVHPIRIISEVKCYRKNKVKLNHIRNFVGVLKDISENYFVNPGLGVNSLNRYNDAGCFFSATEFTLDAQTYAWAHNIFLISFNKVPWIENIAAEIDSFVKCYYPSLSNISKNDLVTYAECMLFEEWSEDNSYEEYYPGQKKLRSLIEEVSLNIGILNNAYPVILAGRCGWDKRLNIQDIGDLIYNAEKKTPSFIDNSTFHLMLVNDEVVFSIPSYILDNLNSQMNQSGLNPKEFYIDLPVYSQNKVRRIVRINIDA</sequence>
<dbReference type="GeneID" id="76833970"/>
<evidence type="ECO:0000259" key="1">
    <source>
        <dbReference type="Pfam" id="PF04471"/>
    </source>
</evidence>
<proteinExistence type="predicted"/>
<dbReference type="Proteomes" id="UP001163096">
    <property type="component" value="Chromosome"/>
</dbReference>
<keyword evidence="3" id="KW-1185">Reference proteome</keyword>
<dbReference type="GO" id="GO:0003677">
    <property type="term" value="F:DNA binding"/>
    <property type="evidence" value="ECO:0007669"/>
    <property type="project" value="InterPro"/>
</dbReference>
<dbReference type="EC" id="3.1.21.-" evidence="2"/>
<dbReference type="EMBL" id="CP113361">
    <property type="protein sequence ID" value="WAI01796.1"/>
    <property type="molecule type" value="Genomic_DNA"/>
</dbReference>
<accession>A0A9X9T8U6</accession>
<dbReference type="RefSeq" id="WP_268187070.1">
    <property type="nucleotide sequence ID" value="NZ_CP113361.1"/>
</dbReference>
<keyword evidence="2" id="KW-0255">Endonuclease</keyword>
<evidence type="ECO:0000313" key="3">
    <source>
        <dbReference type="Proteomes" id="UP001163096"/>
    </source>
</evidence>
<keyword evidence="2" id="KW-0378">Hydrolase</keyword>
<dbReference type="InterPro" id="IPR011856">
    <property type="entry name" value="tRNA_endonuc-like_dom_sf"/>
</dbReference>
<dbReference type="Gene3D" id="3.40.1350.10">
    <property type="match status" value="1"/>
</dbReference>
<feature type="domain" description="Restriction endonuclease type IV Mrr" evidence="1">
    <location>
        <begin position="7"/>
        <end position="135"/>
    </location>
</feature>